<keyword evidence="7" id="KW-1185">Reference proteome</keyword>
<dbReference type="SUPFAM" id="SSF55874">
    <property type="entry name" value="ATPase domain of HSP90 chaperone/DNA topoisomerase II/histidine kinase"/>
    <property type="match status" value="1"/>
</dbReference>
<evidence type="ECO:0000313" key="8">
    <source>
        <dbReference type="WBParaSite" id="Csp11.Scaffold629.g12514.t1"/>
    </source>
</evidence>
<feature type="coiled-coil region" evidence="5">
    <location>
        <begin position="324"/>
        <end position="351"/>
    </location>
</feature>
<evidence type="ECO:0000256" key="6">
    <source>
        <dbReference type="SAM" id="MobiDB-lite"/>
    </source>
</evidence>
<dbReference type="GO" id="GO:0005634">
    <property type="term" value="C:nucleus"/>
    <property type="evidence" value="ECO:0007669"/>
    <property type="project" value="UniProtKB-SubCell"/>
</dbReference>
<keyword evidence="4" id="KW-0539">Nucleus</keyword>
<accession>A0A1I7TWL5</accession>
<comment type="subcellular location">
    <subcellularLocation>
        <location evidence="1">Nucleus</location>
    </subcellularLocation>
</comment>
<feature type="region of interest" description="Disordered" evidence="6">
    <location>
        <begin position="821"/>
        <end position="861"/>
    </location>
</feature>
<evidence type="ECO:0000256" key="1">
    <source>
        <dbReference type="ARBA" id="ARBA00004123"/>
    </source>
</evidence>
<dbReference type="eggNOG" id="KOG1845">
    <property type="taxonomic scope" value="Eukaryota"/>
</dbReference>
<evidence type="ECO:0000313" key="7">
    <source>
        <dbReference type="Proteomes" id="UP000095282"/>
    </source>
</evidence>
<evidence type="ECO:0000256" key="5">
    <source>
        <dbReference type="SAM" id="Coils"/>
    </source>
</evidence>
<feature type="compositionally biased region" description="Acidic residues" evidence="6">
    <location>
        <begin position="644"/>
        <end position="668"/>
    </location>
</feature>
<name>A0A1I7TWL5_9PELO</name>
<dbReference type="Pfam" id="PF13589">
    <property type="entry name" value="HATPase_c_3"/>
    <property type="match status" value="1"/>
</dbReference>
<protein>
    <submittedName>
        <fullName evidence="8">CW-type domain-containing protein</fullName>
    </submittedName>
</protein>
<feature type="region of interest" description="Disordered" evidence="6">
    <location>
        <begin position="565"/>
        <end position="590"/>
    </location>
</feature>
<proteinExistence type="predicted"/>
<keyword evidence="2" id="KW-0479">Metal-binding</keyword>
<feature type="compositionally biased region" description="Basic and acidic residues" evidence="6">
    <location>
        <begin position="621"/>
        <end position="643"/>
    </location>
</feature>
<feature type="compositionally biased region" description="Basic and acidic residues" evidence="6">
    <location>
        <begin position="821"/>
        <end position="831"/>
    </location>
</feature>
<organism evidence="7 8">
    <name type="scientific">Caenorhabditis tropicalis</name>
    <dbReference type="NCBI Taxonomy" id="1561998"/>
    <lineage>
        <taxon>Eukaryota</taxon>
        <taxon>Metazoa</taxon>
        <taxon>Ecdysozoa</taxon>
        <taxon>Nematoda</taxon>
        <taxon>Chromadorea</taxon>
        <taxon>Rhabditida</taxon>
        <taxon>Rhabditina</taxon>
        <taxon>Rhabditomorpha</taxon>
        <taxon>Rhabditoidea</taxon>
        <taxon>Rhabditidae</taxon>
        <taxon>Peloderinae</taxon>
        <taxon>Caenorhabditis</taxon>
    </lineage>
</organism>
<feature type="compositionally biased region" description="Basic residues" evidence="6">
    <location>
        <begin position="682"/>
        <end position="691"/>
    </location>
</feature>
<feature type="region of interest" description="Disordered" evidence="6">
    <location>
        <begin position="603"/>
        <end position="691"/>
    </location>
</feature>
<dbReference type="Gene3D" id="3.30.565.10">
    <property type="entry name" value="Histidine kinase-like ATPase, C-terminal domain"/>
    <property type="match status" value="1"/>
</dbReference>
<evidence type="ECO:0000256" key="2">
    <source>
        <dbReference type="ARBA" id="ARBA00022723"/>
    </source>
</evidence>
<dbReference type="STRING" id="1561998.A0A1I7TWL5"/>
<sequence length="861" mass="99120">MKTTQDAYLDLEKATVALNHLNSNSASHSDPFSAIAELVDNSYDAKSKNLHIDYVKRDNHHILEFLDDGEGMSHEEALKVIAFGHSEKDQKAIGRYGNGLKSGGFHLGRELLILTKKNGIRTVILISHQFHEDHNLLDSVFVPCPSINDKGEPVGTTKEIARFEMEMKIIHEYAPLGSLTLDDLFNRISSSSGTYIMISKLRRSTIGEFLINVTKNPHDFLIDGEDLMKHKTSLREYLQILYLYPVMKIHLRNVLVVPKKICENWIGKYEVDILNKYFKDAYTASAKERNDMEEECRKTVDSIKSQIGDLANRREEHSPYFMKARILNAKLERESQRLQNIIKETDQIKKDYRSGMVMMRCGVETMDRTNNGVHIYVNNRLVKWGYKKTFFKKSGDSSIGISAYLNLDSALFRPTTNKQGLECAKTFNILIKKCDEQLANYEKFLKGFRGNFLQTFNITCETNEEVTETFWKTLGYRSPLSATSGKDLIQNETVAKHLKKLTGIWYLCEQCRSWRVDNRQLAPAAVPGTDLCSSRSLECINPPGRSYPIDEYGFKYRVTPTFSFKKTNPPLPPRRISSPTPILSREEPTRRWKDVVREERTVDDVEAGPVLDNTEDTDMEEPPRRKDISVKQERRSEERHFPVESEDEEEEGAEPDNEVDPEMVEEDSVNQPQEEKEEPQGSRHKALRQARKTGRLSLRCGVAKPVVPAKRRKTESVRESNFRNREECLEHYLNLFLQKFGEEPVAKNEQREINVDEIFKNGFKISLAEIKRLKEMMKAVNKSCASLMTYLRQLENFPLIVAEQGQFSGIQMLQNLNKQIEKEIEEKDKQKPSTSGRSPMKREKNERLSTSGRGATSRREK</sequence>
<dbReference type="AlphaFoldDB" id="A0A1I7TWL5"/>
<dbReference type="PANTHER" id="PTHR23337:SF3">
    <property type="entry name" value="MORC FAMILY CW-TYPE ZINC FINGER 2"/>
    <property type="match status" value="1"/>
</dbReference>
<dbReference type="InterPro" id="IPR036890">
    <property type="entry name" value="HATPase_C_sf"/>
</dbReference>
<dbReference type="GO" id="GO:0046872">
    <property type="term" value="F:metal ion binding"/>
    <property type="evidence" value="ECO:0007669"/>
    <property type="project" value="UniProtKB-KW"/>
</dbReference>
<reference evidence="8" key="1">
    <citation type="submission" date="2016-11" db="UniProtKB">
        <authorList>
            <consortium name="WormBaseParasite"/>
        </authorList>
    </citation>
    <scope>IDENTIFICATION</scope>
</reference>
<dbReference type="Proteomes" id="UP000095282">
    <property type="component" value="Unplaced"/>
</dbReference>
<evidence type="ECO:0000256" key="3">
    <source>
        <dbReference type="ARBA" id="ARBA00023054"/>
    </source>
</evidence>
<keyword evidence="3 5" id="KW-0175">Coiled coil</keyword>
<dbReference type="PANTHER" id="PTHR23337">
    <property type="entry name" value="ZINC FINGER CW-TYPE COILED-COIL DOMAIN PROTEIN 1"/>
    <property type="match status" value="1"/>
</dbReference>
<evidence type="ECO:0000256" key="4">
    <source>
        <dbReference type="ARBA" id="ARBA00023242"/>
    </source>
</evidence>
<dbReference type="WBParaSite" id="Csp11.Scaffold629.g12514.t1">
    <property type="protein sequence ID" value="Csp11.Scaffold629.g12514.t1"/>
    <property type="gene ID" value="Csp11.Scaffold629.g12514"/>
</dbReference>